<reference evidence="2 3" key="1">
    <citation type="submission" date="2018-10" db="EMBL/GenBank/DDBJ databases">
        <title>Cohnella sp. M2MS4P-1, whole genome shotgun sequence.</title>
        <authorList>
            <person name="Tuo L."/>
        </authorList>
    </citation>
    <scope>NUCLEOTIDE SEQUENCE [LARGE SCALE GENOMIC DNA]</scope>
    <source>
        <strain evidence="2 3">M2MS4P-1</strain>
    </source>
</reference>
<dbReference type="InterPro" id="IPR011600">
    <property type="entry name" value="Pept_C14_caspase"/>
</dbReference>
<dbReference type="GO" id="GO:0006508">
    <property type="term" value="P:proteolysis"/>
    <property type="evidence" value="ECO:0007669"/>
    <property type="project" value="InterPro"/>
</dbReference>
<dbReference type="GO" id="GO:0004197">
    <property type="term" value="F:cysteine-type endopeptidase activity"/>
    <property type="evidence" value="ECO:0007669"/>
    <property type="project" value="InterPro"/>
</dbReference>
<organism evidence="2 3">
    <name type="scientific">Cohnella endophytica</name>
    <dbReference type="NCBI Taxonomy" id="2419778"/>
    <lineage>
        <taxon>Bacteria</taxon>
        <taxon>Bacillati</taxon>
        <taxon>Bacillota</taxon>
        <taxon>Bacilli</taxon>
        <taxon>Bacillales</taxon>
        <taxon>Paenibacillaceae</taxon>
        <taxon>Cohnella</taxon>
    </lineage>
</organism>
<comment type="caution">
    <text evidence="2">The sequence shown here is derived from an EMBL/GenBank/DDBJ whole genome shotgun (WGS) entry which is preliminary data.</text>
</comment>
<dbReference type="Pfam" id="PF00656">
    <property type="entry name" value="Peptidase_C14"/>
    <property type="match status" value="1"/>
</dbReference>
<dbReference type="OrthoDB" id="500003at2"/>
<keyword evidence="3" id="KW-1185">Reference proteome</keyword>
<dbReference type="InterPro" id="IPR029030">
    <property type="entry name" value="Caspase-like_dom_sf"/>
</dbReference>
<gene>
    <name evidence="2" type="ORF">D7Z26_26615</name>
</gene>
<evidence type="ECO:0000259" key="1">
    <source>
        <dbReference type="Pfam" id="PF00656"/>
    </source>
</evidence>
<dbReference type="SUPFAM" id="SSF52129">
    <property type="entry name" value="Caspase-like"/>
    <property type="match status" value="1"/>
</dbReference>
<evidence type="ECO:0000313" key="3">
    <source>
        <dbReference type="Proteomes" id="UP000282076"/>
    </source>
</evidence>
<dbReference type="Gene3D" id="3.40.50.1460">
    <property type="match status" value="1"/>
</dbReference>
<sequence>MDYSLSIGIDEYHNFNPTPYAENDAREFNAVMEKVFSVESSNLILGNRVTYTTVKSEIEKIASKLDEEDRFIFFYAGHGVNINGIPHICMLDSNRDFENTWHDVTEFMKLISDSGCQKIIFFLDACESTINYTARKLGVTKFSWDERKELLENSNYCTVFSSTSHKGVADVMIDQKHGIWSYYLLKALCGEDKLALDDENCLTNFTLKNYLHHTVKKHCKKDSTLDMQYTATWGKEEAEFLIRRFPEKQVVKYEKIPPAKIKDVQFVSITFKSIKKLSGFGKSHTVPKFKNNNTNSFVQKCANDEIESVIEDVTKSLREEFNLKRKEYRVAKDTGFGEFTCPYFEYSFRVELSDDDYSQAKFISELRLFDINKILESNLDNCFPEWFDSLLFSLNKKIDLEKLVDNIEEADNFTQLYDYEFDTDLTYVELIHKQTRRTVMIREYEIEIGFKAMESVEEMLDGLKETANNLMIVSPNYMFLGTG</sequence>
<proteinExistence type="predicted"/>
<dbReference type="Proteomes" id="UP000282076">
    <property type="component" value="Unassembled WGS sequence"/>
</dbReference>
<dbReference type="RefSeq" id="WP_120980065.1">
    <property type="nucleotide sequence ID" value="NZ_RBZM01000018.1"/>
</dbReference>
<name>A0A494X820_9BACL</name>
<dbReference type="AlphaFoldDB" id="A0A494X820"/>
<protein>
    <submittedName>
        <fullName evidence="2">Caspase family protein</fullName>
    </submittedName>
</protein>
<evidence type="ECO:0000313" key="2">
    <source>
        <dbReference type="EMBL" id="RKP44486.1"/>
    </source>
</evidence>
<accession>A0A494X820</accession>
<dbReference type="EMBL" id="RBZM01000018">
    <property type="protein sequence ID" value="RKP44486.1"/>
    <property type="molecule type" value="Genomic_DNA"/>
</dbReference>
<feature type="domain" description="Peptidase C14 caspase" evidence="1">
    <location>
        <begin position="5"/>
        <end position="192"/>
    </location>
</feature>